<accession>A0AAD5H1A6</accession>
<dbReference type="InterPro" id="IPR011042">
    <property type="entry name" value="6-blade_b-propeller_TolB-like"/>
</dbReference>
<proteinExistence type="predicted"/>
<protein>
    <recommendedName>
        <fullName evidence="2">Pyrroloquinoline quinone-dependent pyranose dehydrogenase beta-propeller domain-containing protein</fullName>
    </recommendedName>
</protein>
<dbReference type="PANTHER" id="PTHR19328">
    <property type="entry name" value="HEDGEHOG-INTERACTING PROTEIN"/>
    <property type="match status" value="1"/>
</dbReference>
<name>A0AAD5H1A6_9CHLO</name>
<feature type="region of interest" description="Disordered" evidence="1">
    <location>
        <begin position="820"/>
        <end position="840"/>
    </location>
</feature>
<reference evidence="3" key="1">
    <citation type="submission" date="2020-11" db="EMBL/GenBank/DDBJ databases">
        <title>Chlorella ohadii genome sequencing and assembly.</title>
        <authorList>
            <person name="Murik O."/>
            <person name="Treves H."/>
            <person name="Kedem I."/>
            <person name="Shotland Y."/>
            <person name="Kaplan A."/>
        </authorList>
    </citation>
    <scope>NUCLEOTIDE SEQUENCE</scope>
    <source>
        <strain evidence="3">1</strain>
    </source>
</reference>
<dbReference type="EMBL" id="JADXDR010000153">
    <property type="protein sequence ID" value="KAI7837423.1"/>
    <property type="molecule type" value="Genomic_DNA"/>
</dbReference>
<dbReference type="SUPFAM" id="SSF50952">
    <property type="entry name" value="Soluble quinoprotein glucose dehydrogenase"/>
    <property type="match status" value="1"/>
</dbReference>
<comment type="caution">
    <text evidence="3">The sequence shown here is derived from an EMBL/GenBank/DDBJ whole genome shotgun (WGS) entry which is preliminary data.</text>
</comment>
<evidence type="ECO:0000259" key="2">
    <source>
        <dbReference type="Pfam" id="PF22807"/>
    </source>
</evidence>
<dbReference type="Gene3D" id="2.120.10.30">
    <property type="entry name" value="TolB, C-terminal domain"/>
    <property type="match status" value="1"/>
</dbReference>
<dbReference type="AlphaFoldDB" id="A0AAD5H1A6"/>
<evidence type="ECO:0000313" key="3">
    <source>
        <dbReference type="EMBL" id="KAI7837423.1"/>
    </source>
</evidence>
<evidence type="ECO:0000313" key="4">
    <source>
        <dbReference type="Proteomes" id="UP001205105"/>
    </source>
</evidence>
<dbReference type="InterPro" id="IPR011041">
    <property type="entry name" value="Quinoprot_gluc/sorb_DH_b-prop"/>
</dbReference>
<keyword evidence="4" id="KW-1185">Reference proteome</keyword>
<dbReference type="Pfam" id="PF22807">
    <property type="entry name" value="TrAA12"/>
    <property type="match status" value="1"/>
</dbReference>
<dbReference type="InterPro" id="IPR054539">
    <property type="entry name" value="Beta-prop_PDH"/>
</dbReference>
<dbReference type="PANTHER" id="PTHR19328:SF40">
    <property type="entry name" value="BLL0591 PROTEIN"/>
    <property type="match status" value="1"/>
</dbReference>
<dbReference type="Proteomes" id="UP001205105">
    <property type="component" value="Unassembled WGS sequence"/>
</dbReference>
<evidence type="ECO:0000256" key="1">
    <source>
        <dbReference type="SAM" id="MobiDB-lite"/>
    </source>
</evidence>
<gene>
    <name evidence="3" type="ORF">COHA_008735</name>
</gene>
<feature type="domain" description="Pyrroloquinoline quinone-dependent pyranose dehydrogenase beta-propeller" evidence="2">
    <location>
        <begin position="234"/>
        <end position="397"/>
    </location>
</feature>
<organism evidence="3 4">
    <name type="scientific">Chlorella ohadii</name>
    <dbReference type="NCBI Taxonomy" id="2649997"/>
    <lineage>
        <taxon>Eukaryota</taxon>
        <taxon>Viridiplantae</taxon>
        <taxon>Chlorophyta</taxon>
        <taxon>core chlorophytes</taxon>
        <taxon>Trebouxiophyceae</taxon>
        <taxon>Chlorellales</taxon>
        <taxon>Chlorellaceae</taxon>
        <taxon>Chlorella clade</taxon>
        <taxon>Chlorella</taxon>
    </lineage>
</organism>
<sequence length="840" mass="89460">MPSSCRFAEVCGSMWVGDLRLRPPTRKKPCALLVLLALLCARAAAFTRSDWTLPAGFNIELYFPRVFVARSMALSGNSQANGPVIVYVGSNGGTLNVTALVDLKGRGQADYAQPVVVGVPSPNGVAWRKGSLYIGSMDAGRSCRIYRLDNADWFALNRRSATLSDLKIVRGDLPTALAHGAKVVRFGPDGKLYFGVGAPCNACKPGTFQASPTSAVYQYGTLYRMNPDGTGLEPMASGVRNTVGFDFHPDTGVPYFTDNGRDQWNTSNLAQTDNTPDCELNAVTAPGHFMGFPFCHTVPVNNNPYTQPYLRRPGASAAADPDLNAGESVMKCTGPNLQFRVALQAMGPHTAPLGMRFYRWFSGANFPKFFNNSILIAQRGSWNRNNPIGARVMRVVLDPADPLKVRYYVPFLCGGVPGDTCAPGGPVPPSSRGNPYKGRPVDVEQLPDGSLLVSDNEAHTVYRISYAQPTACRVVGTSVPHAALTPRAIVAAPSGCAINLGSSYVPRYRRCIRADVSQGAGRQLQLATSLAVLNNKLVLSGALLLPNHACALGPAGWVGFGLPKDQGSPNKMAGAKVLFIQPAPSAPSGATVYVRLLNGTSPDQFKPTTGLLARGWTLKAYVSGGSLVTTFEFVLPSEYQKAAIRAGKIPRSPGQDISGTNPAGVTFLLAFGDVNSQRQLQRHWMTGSLTIPFSVADISASLPSNLPVLNRGVAPDVAAPTAPPPPPFRPPPFLSREALMATTSGWIAWSYNKGSPGKMTGGDALFVRPCASCPTRVSTVAFYMGDKSIGAFTTPTQKVAYTVTALGTAAGGVVWAQRRPRLSNPMSHPSTRKLPFSTHD</sequence>